<evidence type="ECO:0000313" key="3">
    <source>
        <dbReference type="Proteomes" id="UP000886998"/>
    </source>
</evidence>
<organism evidence="2 3">
    <name type="scientific">Trichonephila inaurata madagascariensis</name>
    <dbReference type="NCBI Taxonomy" id="2747483"/>
    <lineage>
        <taxon>Eukaryota</taxon>
        <taxon>Metazoa</taxon>
        <taxon>Ecdysozoa</taxon>
        <taxon>Arthropoda</taxon>
        <taxon>Chelicerata</taxon>
        <taxon>Arachnida</taxon>
        <taxon>Araneae</taxon>
        <taxon>Araneomorphae</taxon>
        <taxon>Entelegynae</taxon>
        <taxon>Araneoidea</taxon>
        <taxon>Nephilidae</taxon>
        <taxon>Trichonephila</taxon>
        <taxon>Trichonephila inaurata</taxon>
    </lineage>
</organism>
<sequence length="144" mass="16859">MDKLNKSKLAIKGTITKVETFIEESRNYTPSKLDFRLKRVEEMNRKIDELKDQYYDIKDISDSELEVIEADLQLEDRLEERIRDILNSLIAKSSVSSVHNGENKISQANYLLKLEIKLPEIPLPVFRGRYDEWPLALNHNLITL</sequence>
<keyword evidence="3" id="KW-1185">Reference proteome</keyword>
<reference evidence="2" key="1">
    <citation type="submission" date="2020-08" db="EMBL/GenBank/DDBJ databases">
        <title>Multicomponent nature underlies the extraordinary mechanical properties of spider dragline silk.</title>
        <authorList>
            <person name="Kono N."/>
            <person name="Nakamura H."/>
            <person name="Mori M."/>
            <person name="Yoshida Y."/>
            <person name="Ohtoshi R."/>
            <person name="Malay A.D."/>
            <person name="Moran D.A.P."/>
            <person name="Tomita M."/>
            <person name="Numata K."/>
            <person name="Arakawa K."/>
        </authorList>
    </citation>
    <scope>NUCLEOTIDE SEQUENCE</scope>
</reference>
<comment type="caution">
    <text evidence="2">The sequence shown here is derived from an EMBL/GenBank/DDBJ whole genome shotgun (WGS) entry which is preliminary data.</text>
</comment>
<dbReference type="AlphaFoldDB" id="A0A8X6WZN3"/>
<dbReference type="OrthoDB" id="7444419at2759"/>
<evidence type="ECO:0000256" key="1">
    <source>
        <dbReference type="SAM" id="Coils"/>
    </source>
</evidence>
<gene>
    <name evidence="2" type="ORF">TNIN_242071</name>
</gene>
<proteinExistence type="predicted"/>
<evidence type="ECO:0000313" key="2">
    <source>
        <dbReference type="EMBL" id="GFY44243.1"/>
    </source>
</evidence>
<accession>A0A8X6WZN3</accession>
<dbReference type="EMBL" id="BMAV01004135">
    <property type="protein sequence ID" value="GFY44243.1"/>
    <property type="molecule type" value="Genomic_DNA"/>
</dbReference>
<protein>
    <submittedName>
        <fullName evidence="2">Uncharacterized protein</fullName>
    </submittedName>
</protein>
<keyword evidence="1" id="KW-0175">Coiled coil</keyword>
<dbReference type="Proteomes" id="UP000886998">
    <property type="component" value="Unassembled WGS sequence"/>
</dbReference>
<feature type="coiled-coil region" evidence="1">
    <location>
        <begin position="33"/>
        <end position="60"/>
    </location>
</feature>
<name>A0A8X6WZN3_9ARAC</name>